<dbReference type="SUPFAM" id="SSF52540">
    <property type="entry name" value="P-loop containing nucleoside triphosphate hydrolases"/>
    <property type="match status" value="1"/>
</dbReference>
<dbReference type="GO" id="GO:0003677">
    <property type="term" value="F:DNA binding"/>
    <property type="evidence" value="ECO:0007669"/>
    <property type="project" value="TreeGrafter"/>
</dbReference>
<dbReference type="GO" id="GO:0005634">
    <property type="term" value="C:nucleus"/>
    <property type="evidence" value="ECO:0007669"/>
    <property type="project" value="TreeGrafter"/>
</dbReference>
<evidence type="ECO:0000313" key="2">
    <source>
        <dbReference type="EMBL" id="RKP30236.1"/>
    </source>
</evidence>
<proteinExistence type="predicted"/>
<keyword evidence="1" id="KW-0235">DNA replication</keyword>
<evidence type="ECO:0000256" key="1">
    <source>
        <dbReference type="ARBA" id="ARBA00022705"/>
    </source>
</evidence>
<dbReference type="PANTHER" id="PTHR23389:SF6">
    <property type="entry name" value="REPLICATION FACTOR C SUBUNIT 1"/>
    <property type="match status" value="1"/>
</dbReference>
<keyword evidence="3" id="KW-1185">Reference proteome</keyword>
<dbReference type="EMBL" id="ML004463">
    <property type="protein sequence ID" value="RKP30236.1"/>
    <property type="molecule type" value="Genomic_DNA"/>
</dbReference>
<sequence length="691" mass="79169">MGKWTLKVCLRISPDKLAAIKPQRITTRTSKKSFKVTIKLPLSALREIQRTLNPLFTKCSGNKRGKNACSVFAMMMKTATKNAPPKLTDLQKLNGLMPPAIHKDQMLITPEDHSSKRRSLTIDMPLRDPKPPSENTSQEKMEDFIGDANERWRLDMFSFTPRRVDNSTLEELIAQNAPLASELAAHKRIIAQFIFDKPVDLSHLPWPQKFQPVSLDCLLTSEASRHFLKTWIHNSFTILKTQSTKTPRNVRKREQLRRQKRKQGAMADFIVDDFALDGDETEEEIFLPVLIIQGEHGACKTSSVYAVMNALNGYVHEINSGQQRSRKDLHSSLKEFCTTQIIHKNHEEALFQDAIVLFEDCDVLFEQDRTFWTVVQDVINYSKRPIVLTVREDSVIPRSIWELAKEQDSIQTLEVDDREALLQYAWLCCFAHECIVSRKILSTLLDSSTTLTGFDVRKLLMACQLLCSGRKEAEGFYTEIERNTGFVNTWDSDKDILSAAHTLELVSASDVLMQNTRSSLLHEPVPNELLDICMIDQSQLLTHTTLPYELNIGREINQMTKIDLPRQGTKFMEFNDIRGKVLDFLRSREKALPKFLQDMQRNRAMTRSRGSDLILDEPEYQGLPDTSTCYSMQQHLFLIDLAPVARDWAHFQKSLLILDSKRPADADGGSLQDHLGWRLFYEGVEDVIKTI</sequence>
<dbReference type="Proteomes" id="UP000268321">
    <property type="component" value="Unassembled WGS sequence"/>
</dbReference>
<accession>A0A4P9ZBL4</accession>
<organism evidence="2 3">
    <name type="scientific">Metschnikowia bicuspidata</name>
    <dbReference type="NCBI Taxonomy" id="27322"/>
    <lineage>
        <taxon>Eukaryota</taxon>
        <taxon>Fungi</taxon>
        <taxon>Dikarya</taxon>
        <taxon>Ascomycota</taxon>
        <taxon>Saccharomycotina</taxon>
        <taxon>Pichiomycetes</taxon>
        <taxon>Metschnikowiaceae</taxon>
        <taxon>Metschnikowia</taxon>
    </lineage>
</organism>
<protein>
    <recommendedName>
        <fullName evidence="4">ATPase AAA-type core domain-containing protein</fullName>
    </recommendedName>
</protein>
<dbReference type="AlphaFoldDB" id="A0A4P9ZBL4"/>
<dbReference type="PANTHER" id="PTHR23389">
    <property type="entry name" value="CHROMOSOME TRANSMISSION FIDELITY FACTOR 18"/>
    <property type="match status" value="1"/>
</dbReference>
<gene>
    <name evidence="2" type="ORF">METBISCDRAFT_16797</name>
</gene>
<dbReference type="OrthoDB" id="10064318at2759"/>
<dbReference type="InterPro" id="IPR027417">
    <property type="entry name" value="P-loop_NTPase"/>
</dbReference>
<dbReference type="Gene3D" id="3.40.50.300">
    <property type="entry name" value="P-loop containing nucleotide triphosphate hydrolases"/>
    <property type="match status" value="1"/>
</dbReference>
<evidence type="ECO:0000313" key="3">
    <source>
        <dbReference type="Proteomes" id="UP000268321"/>
    </source>
</evidence>
<reference evidence="3" key="1">
    <citation type="journal article" date="2018" name="Nat. Microbiol.">
        <title>Leveraging single-cell genomics to expand the fungal tree of life.</title>
        <authorList>
            <person name="Ahrendt S.R."/>
            <person name="Quandt C.A."/>
            <person name="Ciobanu D."/>
            <person name="Clum A."/>
            <person name="Salamov A."/>
            <person name="Andreopoulos B."/>
            <person name="Cheng J.F."/>
            <person name="Woyke T."/>
            <person name="Pelin A."/>
            <person name="Henrissat B."/>
            <person name="Reynolds N.K."/>
            <person name="Benny G.L."/>
            <person name="Smith M.E."/>
            <person name="James T.Y."/>
            <person name="Grigoriev I.V."/>
        </authorList>
    </citation>
    <scope>NUCLEOTIDE SEQUENCE [LARGE SCALE GENOMIC DNA]</scope>
    <source>
        <strain evidence="3">Baker2002</strain>
    </source>
</reference>
<name>A0A4P9ZBL4_9ASCO</name>
<evidence type="ECO:0008006" key="4">
    <source>
        <dbReference type="Google" id="ProtNLM"/>
    </source>
</evidence>
<dbReference type="GO" id="GO:0006260">
    <property type="term" value="P:DNA replication"/>
    <property type="evidence" value="ECO:0007669"/>
    <property type="project" value="UniProtKB-KW"/>
</dbReference>